<comment type="caution">
    <text evidence="2">The sequence shown here is derived from an EMBL/GenBank/DDBJ whole genome shotgun (WGS) entry which is preliminary data.</text>
</comment>
<evidence type="ECO:0000256" key="1">
    <source>
        <dbReference type="SAM" id="MobiDB-lite"/>
    </source>
</evidence>
<gene>
    <name evidence="2" type="ORF">QNI19_26850</name>
</gene>
<sequence>MKVYFYLVVVPGIWMLAILETTAQRGVINLDTVLKYHPQTYVINRQIRKEATFYDDTLQRLANDLMPRGMHRDSSDTASENRRQVKLQEEIQAVQKRAQLELEESYKSKMDSLNCLIQKEAPNLPFSIS</sequence>
<evidence type="ECO:0000313" key="3">
    <source>
        <dbReference type="Proteomes" id="UP001228581"/>
    </source>
</evidence>
<dbReference type="RefSeq" id="WP_314001508.1">
    <property type="nucleotide sequence ID" value="NZ_JASJOT010000023.1"/>
</dbReference>
<proteinExistence type="predicted"/>
<dbReference type="Proteomes" id="UP001228581">
    <property type="component" value="Unassembled WGS sequence"/>
</dbReference>
<accession>A0ABT7CSS8</accession>
<dbReference type="SUPFAM" id="SSF111384">
    <property type="entry name" value="OmpH-like"/>
    <property type="match status" value="1"/>
</dbReference>
<keyword evidence="3" id="KW-1185">Reference proteome</keyword>
<evidence type="ECO:0000313" key="2">
    <source>
        <dbReference type="EMBL" id="MDJ1496581.1"/>
    </source>
</evidence>
<reference evidence="2 3" key="1">
    <citation type="submission" date="2023-05" db="EMBL/GenBank/DDBJ databases">
        <authorList>
            <person name="Zhang X."/>
        </authorList>
    </citation>
    <scope>NUCLEOTIDE SEQUENCE [LARGE SCALE GENOMIC DNA]</scope>
    <source>
        <strain evidence="2 3">DM2B3-1</strain>
    </source>
</reference>
<name>A0ABT7CSS8_9BACT</name>
<feature type="region of interest" description="Disordered" evidence="1">
    <location>
        <begin position="65"/>
        <end position="84"/>
    </location>
</feature>
<protein>
    <submittedName>
        <fullName evidence="2">Uncharacterized protein</fullName>
    </submittedName>
</protein>
<dbReference type="EMBL" id="JASJOT010000023">
    <property type="protein sequence ID" value="MDJ1496581.1"/>
    <property type="molecule type" value="Genomic_DNA"/>
</dbReference>
<feature type="compositionally biased region" description="Basic and acidic residues" evidence="1">
    <location>
        <begin position="70"/>
        <end position="84"/>
    </location>
</feature>
<organism evidence="2 3">
    <name type="scientific">Xanthocytophaga flava</name>
    <dbReference type="NCBI Taxonomy" id="3048013"/>
    <lineage>
        <taxon>Bacteria</taxon>
        <taxon>Pseudomonadati</taxon>
        <taxon>Bacteroidota</taxon>
        <taxon>Cytophagia</taxon>
        <taxon>Cytophagales</taxon>
        <taxon>Rhodocytophagaceae</taxon>
        <taxon>Xanthocytophaga</taxon>
    </lineage>
</organism>
<dbReference type="InterPro" id="IPR024930">
    <property type="entry name" value="Skp_dom_sf"/>
</dbReference>